<name>A0A7J7K462_BUGNE</name>
<reference evidence="1" key="1">
    <citation type="submission" date="2020-06" db="EMBL/GenBank/DDBJ databases">
        <title>Draft genome of Bugula neritina, a colonial animal packing powerful symbionts and potential medicines.</title>
        <authorList>
            <person name="Rayko M."/>
        </authorList>
    </citation>
    <scope>NUCLEOTIDE SEQUENCE [LARGE SCALE GENOMIC DNA]</scope>
    <source>
        <strain evidence="1">Kwan_BN1</strain>
    </source>
</reference>
<dbReference type="OrthoDB" id="2016523at2759"/>
<dbReference type="AlphaFoldDB" id="A0A7J7K462"/>
<comment type="caution">
    <text evidence="1">The sequence shown here is derived from an EMBL/GenBank/DDBJ whole genome shotgun (WGS) entry which is preliminary data.</text>
</comment>
<dbReference type="Proteomes" id="UP000593567">
    <property type="component" value="Unassembled WGS sequence"/>
</dbReference>
<evidence type="ECO:0000313" key="2">
    <source>
        <dbReference type="Proteomes" id="UP000593567"/>
    </source>
</evidence>
<protein>
    <submittedName>
        <fullName evidence="1">Uncharacterized protein</fullName>
    </submittedName>
</protein>
<dbReference type="EMBL" id="VXIV02001343">
    <property type="protein sequence ID" value="KAF6033420.1"/>
    <property type="molecule type" value="Genomic_DNA"/>
</dbReference>
<evidence type="ECO:0000313" key="1">
    <source>
        <dbReference type="EMBL" id="KAF6033420.1"/>
    </source>
</evidence>
<organism evidence="1 2">
    <name type="scientific">Bugula neritina</name>
    <name type="common">Brown bryozoan</name>
    <name type="synonym">Sertularia neritina</name>
    <dbReference type="NCBI Taxonomy" id="10212"/>
    <lineage>
        <taxon>Eukaryota</taxon>
        <taxon>Metazoa</taxon>
        <taxon>Spiralia</taxon>
        <taxon>Lophotrochozoa</taxon>
        <taxon>Bryozoa</taxon>
        <taxon>Gymnolaemata</taxon>
        <taxon>Cheilostomatida</taxon>
        <taxon>Flustrina</taxon>
        <taxon>Buguloidea</taxon>
        <taxon>Bugulidae</taxon>
        <taxon>Bugula</taxon>
    </lineage>
</organism>
<proteinExistence type="predicted"/>
<accession>A0A7J7K462</accession>
<keyword evidence="2" id="KW-1185">Reference proteome</keyword>
<sequence>MEFQVTLSSRFCCSFRKRLIMASWRLSSLQRGTSMSSSKWGDSEERSSELLWRLKQNLDYSFMMLYCSFKATLYYSWKMNISAKPAYISR</sequence>
<gene>
    <name evidence="1" type="ORF">EB796_008269</name>
</gene>